<accession>A0ABT3SLD4</accession>
<sequence length="158" mass="17458">MRLKPQAPHRGYVDGAWWPHSDDIATELPDLLAALSTRLAQADRVVYKVGDWAEAPVELAIDGRQVHLEGHRLQPPNTVEVHGPNRTRILLLIVPPHTDPDRAHTAMMTAADPDDESTVDGLLMIGLRERESRTKRAAAQASWDRDGGTLRNLGGLDE</sequence>
<dbReference type="InterPro" id="IPR046036">
    <property type="entry name" value="DUF5994"/>
</dbReference>
<reference evidence="2 3" key="1">
    <citation type="submission" date="2022-11" db="EMBL/GenBank/DDBJ databases">
        <title>Mycobacterium sp. nov.</title>
        <authorList>
            <person name="Papic B."/>
            <person name="Spicic S."/>
            <person name="Duvnjak S."/>
        </authorList>
    </citation>
    <scope>NUCLEOTIDE SEQUENCE [LARGE SCALE GENOMIC DNA]</scope>
    <source>
        <strain evidence="2 3">CVI_P4</strain>
    </source>
</reference>
<proteinExistence type="predicted"/>
<dbReference type="Proteomes" id="UP001300745">
    <property type="component" value="Unassembled WGS sequence"/>
</dbReference>
<name>A0ABT3SLD4_9MYCO</name>
<dbReference type="Pfam" id="PF19457">
    <property type="entry name" value="DUF5994"/>
    <property type="match status" value="1"/>
</dbReference>
<feature type="region of interest" description="Disordered" evidence="1">
    <location>
        <begin position="131"/>
        <end position="158"/>
    </location>
</feature>
<organism evidence="2 3">
    <name type="scientific">Mycobacterium pinniadriaticum</name>
    <dbReference type="NCBI Taxonomy" id="2994102"/>
    <lineage>
        <taxon>Bacteria</taxon>
        <taxon>Bacillati</taxon>
        <taxon>Actinomycetota</taxon>
        <taxon>Actinomycetes</taxon>
        <taxon>Mycobacteriales</taxon>
        <taxon>Mycobacteriaceae</taxon>
        <taxon>Mycobacterium</taxon>
    </lineage>
</organism>
<gene>
    <name evidence="2" type="ORF">ORI27_25040</name>
</gene>
<evidence type="ECO:0000313" key="3">
    <source>
        <dbReference type="Proteomes" id="UP001300745"/>
    </source>
</evidence>
<dbReference type="EMBL" id="JAPJDO010000030">
    <property type="protein sequence ID" value="MCX2939969.1"/>
    <property type="molecule type" value="Genomic_DNA"/>
</dbReference>
<evidence type="ECO:0000256" key="1">
    <source>
        <dbReference type="SAM" id="MobiDB-lite"/>
    </source>
</evidence>
<keyword evidence="3" id="KW-1185">Reference proteome</keyword>
<protein>
    <submittedName>
        <fullName evidence="2">DUF5994 family protein</fullName>
    </submittedName>
</protein>
<comment type="caution">
    <text evidence="2">The sequence shown here is derived from an EMBL/GenBank/DDBJ whole genome shotgun (WGS) entry which is preliminary data.</text>
</comment>
<evidence type="ECO:0000313" key="2">
    <source>
        <dbReference type="EMBL" id="MCX2939969.1"/>
    </source>
</evidence>